<reference evidence="4" key="1">
    <citation type="submission" date="2022-11" db="UniProtKB">
        <authorList>
            <consortium name="WormBaseParasite"/>
        </authorList>
    </citation>
    <scope>IDENTIFICATION</scope>
</reference>
<dbReference type="AlphaFoldDB" id="A0A914WFN2"/>
<dbReference type="InterPro" id="IPR007727">
    <property type="entry name" value="Spo12"/>
</dbReference>
<feature type="signal peptide" evidence="2">
    <location>
        <begin position="1"/>
        <end position="20"/>
    </location>
</feature>
<feature type="region of interest" description="Disordered" evidence="1">
    <location>
        <begin position="240"/>
        <end position="265"/>
    </location>
</feature>
<accession>A0A914WFN2</accession>
<evidence type="ECO:0000256" key="2">
    <source>
        <dbReference type="SAM" id="SignalP"/>
    </source>
</evidence>
<feature type="region of interest" description="Disordered" evidence="1">
    <location>
        <begin position="318"/>
        <end position="337"/>
    </location>
</feature>
<dbReference type="WBParaSite" id="PSAMB.scaffold38size103597.g1006.t1">
    <property type="protein sequence ID" value="PSAMB.scaffold38size103597.g1006.t1"/>
    <property type="gene ID" value="PSAMB.scaffold38size103597.g1006"/>
</dbReference>
<dbReference type="Proteomes" id="UP000887566">
    <property type="component" value="Unplaced"/>
</dbReference>
<evidence type="ECO:0000256" key="1">
    <source>
        <dbReference type="SAM" id="MobiDB-lite"/>
    </source>
</evidence>
<name>A0A914WFN2_9BILA</name>
<protein>
    <submittedName>
        <fullName evidence="4">Uncharacterized protein</fullName>
    </submittedName>
</protein>
<organism evidence="3 4">
    <name type="scientific">Plectus sambesii</name>
    <dbReference type="NCBI Taxonomy" id="2011161"/>
    <lineage>
        <taxon>Eukaryota</taxon>
        <taxon>Metazoa</taxon>
        <taxon>Ecdysozoa</taxon>
        <taxon>Nematoda</taxon>
        <taxon>Chromadorea</taxon>
        <taxon>Plectida</taxon>
        <taxon>Plectina</taxon>
        <taxon>Plectoidea</taxon>
        <taxon>Plectidae</taxon>
        <taxon>Plectus</taxon>
    </lineage>
</organism>
<keyword evidence="3" id="KW-1185">Reference proteome</keyword>
<proteinExistence type="predicted"/>
<dbReference type="Pfam" id="PF05032">
    <property type="entry name" value="Spo12"/>
    <property type="match status" value="1"/>
</dbReference>
<sequence>MMQISVLLLVIATILIATDAAEDRIETIAAISKKKTEELRAAIVSKIHSQCEIIDSNDDGRYGAKTMVLNTESIFVDEREFKVNSKASPNHQQCHYGPLLKEIGHPIYKLKRRLSVSESLLLEKYNSFGLFFLEGVEQGDAIIKKNTTWWRESRVTSTIISYDLVSTIKNVTFSCPSDTFCCGLFCCPQPIKSFLKALQNGSKVNMTTTPTQTHSLREEERPIEAMDDLAASEEEQLMTPKEVTESELMPPPASKEKKVPPKLSDISVPSDYQEMAEDGHDKKVTPSVVRTRQFRHVFPVSSPSDNLMSPCTQKLYPNKKKASASHPAAILREKQKLPNFAARLEEDGQMGDE</sequence>
<keyword evidence="2" id="KW-0732">Signal</keyword>
<evidence type="ECO:0000313" key="4">
    <source>
        <dbReference type="WBParaSite" id="PSAMB.scaffold38size103597.g1006.t1"/>
    </source>
</evidence>
<feature type="chain" id="PRO_5037471560" evidence="2">
    <location>
        <begin position="21"/>
        <end position="353"/>
    </location>
</feature>
<evidence type="ECO:0000313" key="3">
    <source>
        <dbReference type="Proteomes" id="UP000887566"/>
    </source>
</evidence>